<dbReference type="Gene3D" id="3.40.190.10">
    <property type="entry name" value="Periplasmic binding protein-like II"/>
    <property type="match status" value="1"/>
</dbReference>
<accession>A0A0A1FD59</accession>
<dbReference type="SUPFAM" id="SSF53850">
    <property type="entry name" value="Periplasmic binding protein-like II"/>
    <property type="match status" value="1"/>
</dbReference>
<protein>
    <submittedName>
        <fullName evidence="1">ABC-type phosphate/phosphonate transport system</fullName>
    </submittedName>
</protein>
<dbReference type="HOGENOM" id="CLU_051472_8_0_4"/>
<dbReference type="RefSeq" id="WP_038489104.1">
    <property type="nucleotide sequence ID" value="NZ_CP009962.1"/>
</dbReference>
<evidence type="ECO:0000313" key="1">
    <source>
        <dbReference type="EMBL" id="AIY41619.1"/>
    </source>
</evidence>
<dbReference type="Proteomes" id="UP000030302">
    <property type="component" value="Chromosome"/>
</dbReference>
<dbReference type="OrthoDB" id="5599602at2"/>
<dbReference type="KEGG" id="care:LT85_2461"/>
<dbReference type="PANTHER" id="PTHR35841:SF1">
    <property type="entry name" value="PHOSPHONATES-BINDING PERIPLASMIC PROTEIN"/>
    <property type="match status" value="1"/>
</dbReference>
<keyword evidence="2" id="KW-1185">Reference proteome</keyword>
<proteinExistence type="predicted"/>
<dbReference type="PANTHER" id="PTHR35841">
    <property type="entry name" value="PHOSPHONATES-BINDING PERIPLASMIC PROTEIN"/>
    <property type="match status" value="1"/>
</dbReference>
<organism evidence="1 2">
    <name type="scientific">Collimonas arenae</name>
    <dbReference type="NCBI Taxonomy" id="279058"/>
    <lineage>
        <taxon>Bacteria</taxon>
        <taxon>Pseudomonadati</taxon>
        <taxon>Pseudomonadota</taxon>
        <taxon>Betaproteobacteria</taxon>
        <taxon>Burkholderiales</taxon>
        <taxon>Oxalobacteraceae</taxon>
        <taxon>Collimonas</taxon>
    </lineage>
</organism>
<evidence type="ECO:0000313" key="2">
    <source>
        <dbReference type="Proteomes" id="UP000030302"/>
    </source>
</evidence>
<dbReference type="Pfam" id="PF12974">
    <property type="entry name" value="Phosphonate-bd"/>
    <property type="match status" value="1"/>
</dbReference>
<dbReference type="AlphaFoldDB" id="A0A0A1FD59"/>
<sequence length="264" mass="29077">MICALPMYPFPEDHLRIFWSTLRQTLQRTGIHDVPLTLDQPDDLLQHWQRNDLLLSQSCGFPVSTLLRGKVQVLGAFHFDVPGCQQSAYSSSLLVRKEDCNKPLAGFRDAVAVCNERHSQSGYHALRSAVAPLAVDGRFFSRVLFSGAHRRSAQMIASGEADIAAIDCVSAFLLRQQEPATFDRLASIDFTSPMPGLPLITSQATPAAAVAQLRQALATCSRMPELTQTLQAMRISGFSALDQEDYRICAAKAEQTARDGLAEW</sequence>
<gene>
    <name evidence="1" type="ORF">LT85_2461</name>
</gene>
<name>A0A0A1FD59_9BURK</name>
<dbReference type="STRING" id="279058.LT85_2461"/>
<reference evidence="2" key="1">
    <citation type="journal article" date="2014" name="Soil Biol. Biochem.">
        <title>Structure and function of bacterial communities in ageing soils: Insights from the Mendocino ecological staircase.</title>
        <authorList>
            <person name="Uroz S."/>
            <person name="Tech J.J."/>
            <person name="Sawaya N.A."/>
            <person name="Frey-Klett P."/>
            <person name="Leveau J.H.J."/>
        </authorList>
    </citation>
    <scope>NUCLEOTIDE SEQUENCE [LARGE SCALE GENOMIC DNA]</scope>
    <source>
        <strain evidence="2">Cal35</strain>
    </source>
</reference>
<dbReference type="EMBL" id="CP009962">
    <property type="protein sequence ID" value="AIY41619.1"/>
    <property type="molecule type" value="Genomic_DNA"/>
</dbReference>